<dbReference type="Gene3D" id="1.10.10.1450">
    <property type="match status" value="1"/>
</dbReference>
<reference evidence="3" key="1">
    <citation type="submission" date="2020-12" db="UniProtKB">
        <authorList>
            <consortium name="WormBaseParasite"/>
        </authorList>
    </citation>
    <scope>IDENTIFICATION</scope>
    <source>
        <strain evidence="3">MHco3</strain>
    </source>
</reference>
<dbReference type="GO" id="GO:0044774">
    <property type="term" value="P:mitotic DNA integrity checkpoint signaling"/>
    <property type="evidence" value="ECO:0007669"/>
    <property type="project" value="TreeGrafter"/>
</dbReference>
<dbReference type="GO" id="GO:0035861">
    <property type="term" value="C:site of double-strand break"/>
    <property type="evidence" value="ECO:0007669"/>
    <property type="project" value="TreeGrafter"/>
</dbReference>
<dbReference type="AlphaFoldDB" id="A0A7I4Z2E6"/>
<dbReference type="WBParaSite" id="HCON_00174800-00001">
    <property type="protein sequence ID" value="HCON_00174800-00001"/>
    <property type="gene ID" value="HCON_00174800"/>
</dbReference>
<sequence length="198" mass="22467">MSSRYPGLFKATATRQSTYNFKQGKSAAESHRATTEVYGEKALSECQCRRWCRRFQNGNESLEDEEHRSRPQFVDDQVLKTVIKLDPHQTTRELATHVGCSNSTIHEHLLAVGKKNRCGKWVPHQLGDPNQATQVAVAEILLHRSKNSGFFNSIITSDGKWICFDNTTRKGQWIDAGDTPKPTTKPDIHGRKVMLCVW</sequence>
<evidence type="ECO:0000313" key="2">
    <source>
        <dbReference type="Proteomes" id="UP000025227"/>
    </source>
</evidence>
<accession>A0A7I4Z2E6</accession>
<dbReference type="Gene3D" id="3.30.420.10">
    <property type="entry name" value="Ribonuclease H-like superfamily/Ribonuclease H"/>
    <property type="match status" value="1"/>
</dbReference>
<dbReference type="GO" id="GO:0006303">
    <property type="term" value="P:double-strand break repair via nonhomologous end joining"/>
    <property type="evidence" value="ECO:0007669"/>
    <property type="project" value="TreeGrafter"/>
</dbReference>
<dbReference type="InterPro" id="IPR052709">
    <property type="entry name" value="Transposase-MT_Hybrid"/>
</dbReference>
<dbReference type="InterPro" id="IPR001888">
    <property type="entry name" value="Transposase_1"/>
</dbReference>
<dbReference type="Pfam" id="PF01359">
    <property type="entry name" value="Transposase_1"/>
    <property type="match status" value="1"/>
</dbReference>
<dbReference type="PANTHER" id="PTHR46060:SF2">
    <property type="entry name" value="HISTONE-LYSINE N-METHYLTRANSFERASE SETMAR"/>
    <property type="match status" value="1"/>
</dbReference>
<dbReference type="GO" id="GO:0000793">
    <property type="term" value="C:condensed chromosome"/>
    <property type="evidence" value="ECO:0007669"/>
    <property type="project" value="TreeGrafter"/>
</dbReference>
<keyword evidence="2" id="KW-1185">Reference proteome</keyword>
<organism evidence="2 3">
    <name type="scientific">Haemonchus contortus</name>
    <name type="common">Barber pole worm</name>
    <dbReference type="NCBI Taxonomy" id="6289"/>
    <lineage>
        <taxon>Eukaryota</taxon>
        <taxon>Metazoa</taxon>
        <taxon>Ecdysozoa</taxon>
        <taxon>Nematoda</taxon>
        <taxon>Chromadorea</taxon>
        <taxon>Rhabditida</taxon>
        <taxon>Rhabditina</taxon>
        <taxon>Rhabditomorpha</taxon>
        <taxon>Strongyloidea</taxon>
        <taxon>Trichostrongylidae</taxon>
        <taxon>Haemonchus</taxon>
    </lineage>
</organism>
<dbReference type="GO" id="GO:0046975">
    <property type="term" value="F:histone H3K36 methyltransferase activity"/>
    <property type="evidence" value="ECO:0007669"/>
    <property type="project" value="TreeGrafter"/>
</dbReference>
<dbReference type="GO" id="GO:0044547">
    <property type="term" value="F:DNA topoisomerase binding"/>
    <property type="evidence" value="ECO:0007669"/>
    <property type="project" value="TreeGrafter"/>
</dbReference>
<dbReference type="InterPro" id="IPR036388">
    <property type="entry name" value="WH-like_DNA-bd_sf"/>
</dbReference>
<evidence type="ECO:0000259" key="1">
    <source>
        <dbReference type="Pfam" id="PF17906"/>
    </source>
</evidence>
<dbReference type="GO" id="GO:0015074">
    <property type="term" value="P:DNA integration"/>
    <property type="evidence" value="ECO:0007669"/>
    <property type="project" value="TreeGrafter"/>
</dbReference>
<dbReference type="PANTHER" id="PTHR46060">
    <property type="entry name" value="MARINER MOS1 TRANSPOSASE-LIKE PROTEIN"/>
    <property type="match status" value="1"/>
</dbReference>
<dbReference type="Gene3D" id="1.10.10.10">
    <property type="entry name" value="Winged helix-like DNA-binding domain superfamily/Winged helix DNA-binding domain"/>
    <property type="match status" value="1"/>
</dbReference>
<evidence type="ECO:0000313" key="3">
    <source>
        <dbReference type="WBParaSite" id="HCON_00174800-00001"/>
    </source>
</evidence>
<protein>
    <submittedName>
        <fullName evidence="3">HTH_48 domain-containing protein</fullName>
    </submittedName>
</protein>
<dbReference type="GO" id="GO:0003690">
    <property type="term" value="F:double-stranded DNA binding"/>
    <property type="evidence" value="ECO:0007669"/>
    <property type="project" value="TreeGrafter"/>
</dbReference>
<dbReference type="GO" id="GO:0000729">
    <property type="term" value="P:DNA double-strand break processing"/>
    <property type="evidence" value="ECO:0007669"/>
    <property type="project" value="TreeGrafter"/>
</dbReference>
<dbReference type="GO" id="GO:0005634">
    <property type="term" value="C:nucleus"/>
    <property type="evidence" value="ECO:0007669"/>
    <property type="project" value="TreeGrafter"/>
</dbReference>
<proteinExistence type="predicted"/>
<dbReference type="GO" id="GO:0003697">
    <property type="term" value="F:single-stranded DNA binding"/>
    <property type="evidence" value="ECO:0007669"/>
    <property type="project" value="TreeGrafter"/>
</dbReference>
<dbReference type="InterPro" id="IPR036397">
    <property type="entry name" value="RNaseH_sf"/>
</dbReference>
<dbReference type="GO" id="GO:0000014">
    <property type="term" value="F:single-stranded DNA endodeoxyribonuclease activity"/>
    <property type="evidence" value="ECO:0007669"/>
    <property type="project" value="TreeGrafter"/>
</dbReference>
<feature type="domain" description="Mos1 transposase HTH" evidence="1">
    <location>
        <begin position="19"/>
        <end position="59"/>
    </location>
</feature>
<dbReference type="InterPro" id="IPR041426">
    <property type="entry name" value="Mos1_HTH"/>
</dbReference>
<name>A0A7I4Z2E6_HAECO</name>
<dbReference type="OrthoDB" id="6137736at2759"/>
<dbReference type="GO" id="GO:0042800">
    <property type="term" value="F:histone H3K4 methyltransferase activity"/>
    <property type="evidence" value="ECO:0007669"/>
    <property type="project" value="TreeGrafter"/>
</dbReference>
<dbReference type="Proteomes" id="UP000025227">
    <property type="component" value="Unplaced"/>
</dbReference>
<dbReference type="Pfam" id="PF17906">
    <property type="entry name" value="HTH_48"/>
    <property type="match status" value="1"/>
</dbReference>
<dbReference type="OMA" id="AMGTTQI"/>
<dbReference type="GO" id="GO:0031297">
    <property type="term" value="P:replication fork processing"/>
    <property type="evidence" value="ECO:0007669"/>
    <property type="project" value="TreeGrafter"/>
</dbReference>